<keyword evidence="2" id="KW-1185">Reference proteome</keyword>
<organism evidence="1 2">
    <name type="scientific">Parashewanella curva</name>
    <dbReference type="NCBI Taxonomy" id="2338552"/>
    <lineage>
        <taxon>Bacteria</taxon>
        <taxon>Pseudomonadati</taxon>
        <taxon>Pseudomonadota</taxon>
        <taxon>Gammaproteobacteria</taxon>
        <taxon>Alteromonadales</taxon>
        <taxon>Shewanellaceae</taxon>
        <taxon>Parashewanella</taxon>
    </lineage>
</organism>
<proteinExistence type="predicted"/>
<evidence type="ECO:0000313" key="2">
    <source>
        <dbReference type="Proteomes" id="UP000281474"/>
    </source>
</evidence>
<name>A0A3L8PX17_9GAMM</name>
<gene>
    <name evidence="1" type="ORF">D5018_09600</name>
</gene>
<protein>
    <submittedName>
        <fullName evidence="1">Uncharacterized protein</fullName>
    </submittedName>
</protein>
<sequence>MFGLRLFDPNPLGLSIYKCNHDKLVKLSNGSYVSEQNGPIAGHNSLPINGQIEIEVLNERSAKLYLATFNNKQLKELERVSNGFADLCLSQGRRVIGKSGQTTSALKDYIVQKLEDESVMRLVSWYRQ</sequence>
<evidence type="ECO:0000313" key="1">
    <source>
        <dbReference type="EMBL" id="RLV59926.1"/>
    </source>
</evidence>
<accession>A0A3L8PX17</accession>
<dbReference type="OrthoDB" id="9828190at2"/>
<dbReference type="AlphaFoldDB" id="A0A3L8PX17"/>
<comment type="caution">
    <text evidence="1">The sequence shown here is derived from an EMBL/GenBank/DDBJ whole genome shotgun (WGS) entry which is preliminary data.</text>
</comment>
<dbReference type="RefSeq" id="WP_121838787.1">
    <property type="nucleotide sequence ID" value="NZ_ML014773.1"/>
</dbReference>
<dbReference type="EMBL" id="QZEI01000024">
    <property type="protein sequence ID" value="RLV59926.1"/>
    <property type="molecule type" value="Genomic_DNA"/>
</dbReference>
<reference evidence="1 2" key="1">
    <citation type="submission" date="2018-09" db="EMBL/GenBank/DDBJ databases">
        <title>Phylogeny of the Shewanellaceae, and recommendation for two new genera, Pseudoshewanella and Parashewanella.</title>
        <authorList>
            <person name="Wang G."/>
        </authorList>
    </citation>
    <scope>NUCLEOTIDE SEQUENCE [LARGE SCALE GENOMIC DNA]</scope>
    <source>
        <strain evidence="1 2">C51</strain>
    </source>
</reference>
<dbReference type="Proteomes" id="UP000281474">
    <property type="component" value="Unassembled WGS sequence"/>
</dbReference>